<dbReference type="InterPro" id="IPR051616">
    <property type="entry name" value="Cul2-RING_E3_ligase_SR"/>
</dbReference>
<dbReference type="InterPro" id="IPR036047">
    <property type="entry name" value="F-box-like_dom_sf"/>
</dbReference>
<sequence>MTRLVDFPTETLQDIFKSLNYGIDLCSLSQTNRRFYSLASEQLNRHLHQVFQSGVNYPESDILHWAAKNGKDACVRRLVQAGILTGPPIICNWHPIVFAAQNGHVDVVRIFLEHGVDPNSPTGFHTTPRFGNPLTAAVEEGHEPVPLSLATDRCHITLVKLLLDHGCNPLTPDYHPSGSFEGSALNKACRTSLPILKLFLDTGVAPDFSSPAYPYHDSLIGALRRGDMPLVRFLLDHGASFRMPLYTSWRYEFGSVQPGEDLFDIGRAAGRFPHDAALLLEKIEVDKIVQEERLRELFCLLFGAISSGSKGLVRQLLEVDWVVKYSTVHVNQWKEHLGIGLSEAAGRGHVGLVKLFLDHGADPMGIRRDCSYQKSTDPPILAAATAGFFEIVELLLDRGADPLGRSDIIIYKI</sequence>
<dbReference type="SUPFAM" id="SSF81383">
    <property type="entry name" value="F-box domain"/>
    <property type="match status" value="1"/>
</dbReference>
<dbReference type="InterPro" id="IPR002110">
    <property type="entry name" value="Ankyrin_rpt"/>
</dbReference>
<dbReference type="PROSITE" id="PS50297">
    <property type="entry name" value="ANK_REP_REGION"/>
    <property type="match status" value="1"/>
</dbReference>
<dbReference type="VEuPathDB" id="FungiDB:BO71DRAFT_441077"/>
<feature type="domain" description="F-box" evidence="2">
    <location>
        <begin position="1"/>
        <end position="50"/>
    </location>
</feature>
<dbReference type="PROSITE" id="PS50181">
    <property type="entry name" value="FBOX"/>
    <property type="match status" value="1"/>
</dbReference>
<dbReference type="Pfam" id="PF00023">
    <property type="entry name" value="Ank"/>
    <property type="match status" value="1"/>
</dbReference>
<feature type="repeat" description="ANK" evidence="1">
    <location>
        <begin position="375"/>
        <end position="407"/>
    </location>
</feature>
<dbReference type="OrthoDB" id="366390at2759"/>
<dbReference type="AlphaFoldDB" id="A0A319DAB6"/>
<protein>
    <submittedName>
        <fullName evidence="3">Ankyrin</fullName>
    </submittedName>
</protein>
<dbReference type="PANTHER" id="PTHR46224:SF64">
    <property type="entry name" value="IQ MOTIF AND ANKYRIN REPEAT DOMAIN-CONTAINING PROTEIN 1"/>
    <property type="match status" value="1"/>
</dbReference>
<feature type="repeat" description="ANK" evidence="1">
    <location>
        <begin position="95"/>
        <end position="123"/>
    </location>
</feature>
<dbReference type="Gene3D" id="1.25.40.20">
    <property type="entry name" value="Ankyrin repeat-containing domain"/>
    <property type="match status" value="2"/>
</dbReference>
<evidence type="ECO:0000256" key="1">
    <source>
        <dbReference type="PROSITE-ProRule" id="PRU00023"/>
    </source>
</evidence>
<dbReference type="EMBL" id="KZ825873">
    <property type="protein sequence ID" value="PYH94345.1"/>
    <property type="molecule type" value="Genomic_DNA"/>
</dbReference>
<dbReference type="Pfam" id="PF12796">
    <property type="entry name" value="Ank_2"/>
    <property type="match status" value="1"/>
</dbReference>
<proteinExistence type="predicted"/>
<keyword evidence="4" id="KW-1185">Reference proteome</keyword>
<organism evidence="3 4">
    <name type="scientific">Aspergillus ellipticus CBS 707.79</name>
    <dbReference type="NCBI Taxonomy" id="1448320"/>
    <lineage>
        <taxon>Eukaryota</taxon>
        <taxon>Fungi</taxon>
        <taxon>Dikarya</taxon>
        <taxon>Ascomycota</taxon>
        <taxon>Pezizomycotina</taxon>
        <taxon>Eurotiomycetes</taxon>
        <taxon>Eurotiomycetidae</taxon>
        <taxon>Eurotiales</taxon>
        <taxon>Aspergillaceae</taxon>
        <taxon>Aspergillus</taxon>
        <taxon>Aspergillus subgen. Circumdati</taxon>
    </lineage>
</organism>
<gene>
    <name evidence="3" type="ORF">BO71DRAFT_441077</name>
</gene>
<dbReference type="STRING" id="1448320.A0A319DAB6"/>
<evidence type="ECO:0000259" key="2">
    <source>
        <dbReference type="PROSITE" id="PS50181"/>
    </source>
</evidence>
<dbReference type="SUPFAM" id="SSF48403">
    <property type="entry name" value="Ankyrin repeat"/>
    <property type="match status" value="1"/>
</dbReference>
<dbReference type="InterPro" id="IPR036770">
    <property type="entry name" value="Ankyrin_rpt-contain_sf"/>
</dbReference>
<dbReference type="InterPro" id="IPR001810">
    <property type="entry name" value="F-box_dom"/>
</dbReference>
<keyword evidence="1" id="KW-0040">ANK repeat</keyword>
<evidence type="ECO:0000313" key="3">
    <source>
        <dbReference type="EMBL" id="PYH94345.1"/>
    </source>
</evidence>
<dbReference type="PANTHER" id="PTHR46224">
    <property type="entry name" value="ANKYRIN REPEAT FAMILY PROTEIN"/>
    <property type="match status" value="1"/>
</dbReference>
<dbReference type="Pfam" id="PF12937">
    <property type="entry name" value="F-box-like"/>
    <property type="match status" value="1"/>
</dbReference>
<name>A0A319DAB6_9EURO</name>
<dbReference type="PROSITE" id="PS50088">
    <property type="entry name" value="ANK_REPEAT"/>
    <property type="match status" value="2"/>
</dbReference>
<dbReference type="Proteomes" id="UP000247810">
    <property type="component" value="Unassembled WGS sequence"/>
</dbReference>
<dbReference type="SMART" id="SM00248">
    <property type="entry name" value="ANK"/>
    <property type="match status" value="6"/>
</dbReference>
<reference evidence="3 4" key="1">
    <citation type="submission" date="2018-02" db="EMBL/GenBank/DDBJ databases">
        <title>The genomes of Aspergillus section Nigri reveals drivers in fungal speciation.</title>
        <authorList>
            <consortium name="DOE Joint Genome Institute"/>
            <person name="Vesth T.C."/>
            <person name="Nybo J."/>
            <person name="Theobald S."/>
            <person name="Brandl J."/>
            <person name="Frisvad J.C."/>
            <person name="Nielsen K.F."/>
            <person name="Lyhne E.K."/>
            <person name="Kogle M.E."/>
            <person name="Kuo A."/>
            <person name="Riley R."/>
            <person name="Clum A."/>
            <person name="Nolan M."/>
            <person name="Lipzen A."/>
            <person name="Salamov A."/>
            <person name="Henrissat B."/>
            <person name="Wiebenga A."/>
            <person name="De vries R.P."/>
            <person name="Grigoriev I.V."/>
            <person name="Mortensen U.H."/>
            <person name="Andersen M.R."/>
            <person name="Baker S.E."/>
        </authorList>
    </citation>
    <scope>NUCLEOTIDE SEQUENCE [LARGE SCALE GENOMIC DNA]</scope>
    <source>
        <strain evidence="3 4">CBS 707.79</strain>
    </source>
</reference>
<evidence type="ECO:0000313" key="4">
    <source>
        <dbReference type="Proteomes" id="UP000247810"/>
    </source>
</evidence>
<accession>A0A319DAB6</accession>
<dbReference type="SMART" id="SM00256">
    <property type="entry name" value="FBOX"/>
    <property type="match status" value="1"/>
</dbReference>